<feature type="transmembrane region" description="Helical" evidence="1">
    <location>
        <begin position="51"/>
        <end position="69"/>
    </location>
</feature>
<evidence type="ECO:0000313" key="4">
    <source>
        <dbReference type="EMBL" id="KAB2336027.1"/>
    </source>
</evidence>
<dbReference type="AlphaFoldDB" id="A0A6L3V9I7"/>
<gene>
    <name evidence="4" type="ORF">F7731_10940</name>
</gene>
<dbReference type="InterPro" id="IPR012867">
    <property type="entry name" value="DUF1648"/>
</dbReference>
<dbReference type="Pfam" id="PF19124">
    <property type="entry name" value="DUF5808"/>
    <property type="match status" value="1"/>
</dbReference>
<sequence length="364" mass="41420">MDFLLFLIIIVFLIGFEMAIPFLTKRNVVFGVYIPDEFARDPKLLAFKKRFSLLIFIFGVIGVGLYLFLLTKVNLNESMNALLGSAIQFSLIFMSLALYFYYHAKALQRKKAMRWGENVKQVTITDLSVRSQDAMLPWHVYLLPIAVTIGVMIYTLTKFSLLPEQIPMHWGPNGKPDAFAAKSQFSAISLLLILLTIQFMFLGINEMTKRSGFKLSATRPEASRIRQLTLRKYSSWFMFFTNVLITMLFSFLQLQMIHPNLADGAVLMALPIIFTLMILIGCLYLAIKVGTAGERMDLHPASGISDLDDDQYWKGGLFYFNKNDPSIFVEKRFGIGWTLNFSNPVGYIVLLGPIVIILLISYFS</sequence>
<proteinExistence type="predicted"/>
<feature type="transmembrane region" description="Helical" evidence="1">
    <location>
        <begin position="6"/>
        <end position="24"/>
    </location>
</feature>
<dbReference type="OrthoDB" id="157646at2"/>
<dbReference type="InterPro" id="IPR043831">
    <property type="entry name" value="DUF5808"/>
</dbReference>
<feature type="transmembrane region" description="Helical" evidence="1">
    <location>
        <begin position="233"/>
        <end position="252"/>
    </location>
</feature>
<comment type="caution">
    <text evidence="4">The sequence shown here is derived from an EMBL/GenBank/DDBJ whole genome shotgun (WGS) entry which is preliminary data.</text>
</comment>
<feature type="domain" description="DUF1648" evidence="2">
    <location>
        <begin position="148"/>
        <end position="193"/>
    </location>
</feature>
<dbReference type="PANTHER" id="PTHR37810:SF9">
    <property type="entry name" value="MEMBRANE PROTEIN"/>
    <property type="match status" value="1"/>
</dbReference>
<evidence type="ECO:0000259" key="2">
    <source>
        <dbReference type="Pfam" id="PF07853"/>
    </source>
</evidence>
<keyword evidence="1" id="KW-0472">Membrane</keyword>
<feature type="domain" description="DUF5808" evidence="3">
    <location>
        <begin position="322"/>
        <end position="347"/>
    </location>
</feature>
<name>A0A6L3V9I7_9BACI</name>
<organism evidence="4 5">
    <name type="scientific">Cytobacillus depressus</name>
    <dbReference type="NCBI Taxonomy" id="1602942"/>
    <lineage>
        <taxon>Bacteria</taxon>
        <taxon>Bacillati</taxon>
        <taxon>Bacillota</taxon>
        <taxon>Bacilli</taxon>
        <taxon>Bacillales</taxon>
        <taxon>Bacillaceae</taxon>
        <taxon>Cytobacillus</taxon>
    </lineage>
</organism>
<dbReference type="EMBL" id="WBOS01000004">
    <property type="protein sequence ID" value="KAB2336027.1"/>
    <property type="molecule type" value="Genomic_DNA"/>
</dbReference>
<evidence type="ECO:0000313" key="5">
    <source>
        <dbReference type="Proteomes" id="UP000481030"/>
    </source>
</evidence>
<keyword evidence="1" id="KW-1133">Transmembrane helix</keyword>
<evidence type="ECO:0000256" key="1">
    <source>
        <dbReference type="SAM" id="Phobius"/>
    </source>
</evidence>
<feature type="transmembrane region" description="Helical" evidence="1">
    <location>
        <begin position="81"/>
        <end position="102"/>
    </location>
</feature>
<dbReference type="GO" id="GO:0009636">
    <property type="term" value="P:response to toxic substance"/>
    <property type="evidence" value="ECO:0007669"/>
    <property type="project" value="TreeGrafter"/>
</dbReference>
<dbReference type="RefSeq" id="WP_151534828.1">
    <property type="nucleotide sequence ID" value="NZ_WBOS01000004.1"/>
</dbReference>
<accession>A0A6L3V9I7</accession>
<keyword evidence="5" id="KW-1185">Reference proteome</keyword>
<protein>
    <submittedName>
        <fullName evidence="4">DUF1648 domain-containing protein</fullName>
    </submittedName>
</protein>
<feature type="transmembrane region" description="Helical" evidence="1">
    <location>
        <begin position="345"/>
        <end position="363"/>
    </location>
</feature>
<dbReference type="Proteomes" id="UP000481030">
    <property type="component" value="Unassembled WGS sequence"/>
</dbReference>
<feature type="transmembrane region" description="Helical" evidence="1">
    <location>
        <begin position="264"/>
        <end position="287"/>
    </location>
</feature>
<keyword evidence="1" id="KW-0812">Transmembrane</keyword>
<dbReference type="Pfam" id="PF07853">
    <property type="entry name" value="DUF1648"/>
    <property type="match status" value="1"/>
</dbReference>
<feature type="transmembrane region" description="Helical" evidence="1">
    <location>
        <begin position="183"/>
        <end position="204"/>
    </location>
</feature>
<reference evidence="4 5" key="1">
    <citation type="journal article" date="2016" name="Antonie Van Leeuwenhoek">
        <title>Bacillus depressus sp. nov., isolated from soil of a sunflower field.</title>
        <authorList>
            <person name="Wei X."/>
            <person name="Xin D."/>
            <person name="Xin Y."/>
            <person name="Zhang H."/>
            <person name="Wang T."/>
            <person name="Zhang J."/>
        </authorList>
    </citation>
    <scope>NUCLEOTIDE SEQUENCE [LARGE SCALE GENOMIC DNA]</scope>
    <source>
        <strain evidence="4 5">BZ1</strain>
    </source>
</reference>
<feature type="transmembrane region" description="Helical" evidence="1">
    <location>
        <begin position="140"/>
        <end position="163"/>
    </location>
</feature>
<evidence type="ECO:0000259" key="3">
    <source>
        <dbReference type="Pfam" id="PF19124"/>
    </source>
</evidence>
<dbReference type="PANTHER" id="PTHR37810">
    <property type="entry name" value="IMMUNITY PROTEIN SDPI"/>
    <property type="match status" value="1"/>
</dbReference>